<dbReference type="InterPro" id="IPR012970">
    <property type="entry name" value="Lyase_8_alpha_N"/>
</dbReference>
<evidence type="ECO:0000256" key="6">
    <source>
        <dbReference type="ARBA" id="ARBA00023239"/>
    </source>
</evidence>
<evidence type="ECO:0000256" key="2">
    <source>
        <dbReference type="ARBA" id="ARBA00006699"/>
    </source>
</evidence>
<dbReference type="SUPFAM" id="SSF49863">
    <property type="entry name" value="Hyaluronate lyase-like, C-terminal domain"/>
    <property type="match status" value="1"/>
</dbReference>
<keyword evidence="5" id="KW-0106">Calcium</keyword>
<comment type="subunit">
    <text evidence="3">Monomer.</text>
</comment>
<evidence type="ECO:0000256" key="3">
    <source>
        <dbReference type="ARBA" id="ARBA00011245"/>
    </source>
</evidence>
<comment type="cofactor">
    <cofactor evidence="1">
        <name>Ca(2+)</name>
        <dbReference type="ChEBI" id="CHEBI:29108"/>
    </cofactor>
</comment>
<dbReference type="InterPro" id="IPR014718">
    <property type="entry name" value="GH-type_carb-bd"/>
</dbReference>
<dbReference type="Proteomes" id="UP000184609">
    <property type="component" value="Unassembled WGS sequence"/>
</dbReference>
<dbReference type="STRING" id="1073327.SAMN04488108_0816"/>
<evidence type="ECO:0000313" key="13">
    <source>
        <dbReference type="Proteomes" id="UP000184609"/>
    </source>
</evidence>
<dbReference type="InterPro" id="IPR038970">
    <property type="entry name" value="Lyase_8"/>
</dbReference>
<feature type="chain" id="PRO_5012997790" evidence="8">
    <location>
        <begin position="23"/>
        <end position="713"/>
    </location>
</feature>
<organism evidence="12 13">
    <name type="scientific">Algoriphagus zhangzhouensis</name>
    <dbReference type="NCBI Taxonomy" id="1073327"/>
    <lineage>
        <taxon>Bacteria</taxon>
        <taxon>Pseudomonadati</taxon>
        <taxon>Bacteroidota</taxon>
        <taxon>Cytophagia</taxon>
        <taxon>Cytophagales</taxon>
        <taxon>Cyclobacteriaceae</taxon>
        <taxon>Algoriphagus</taxon>
    </lineage>
</organism>
<feature type="domain" description="Polysaccharide lyase 8 N-terminal alpha-helical" evidence="11">
    <location>
        <begin position="48"/>
        <end position="318"/>
    </location>
</feature>
<dbReference type="GO" id="GO:0030246">
    <property type="term" value="F:carbohydrate binding"/>
    <property type="evidence" value="ECO:0007669"/>
    <property type="project" value="InterPro"/>
</dbReference>
<feature type="active site" evidence="7">
    <location>
        <position position="243"/>
    </location>
</feature>
<dbReference type="SUPFAM" id="SSF74650">
    <property type="entry name" value="Galactose mutarotase-like"/>
    <property type="match status" value="1"/>
</dbReference>
<dbReference type="EMBL" id="FRXN01000001">
    <property type="protein sequence ID" value="SHO60469.1"/>
    <property type="molecule type" value="Genomic_DNA"/>
</dbReference>
<dbReference type="GO" id="GO:0005975">
    <property type="term" value="P:carbohydrate metabolic process"/>
    <property type="evidence" value="ECO:0007669"/>
    <property type="project" value="InterPro"/>
</dbReference>
<dbReference type="AlphaFoldDB" id="A0A1M7Z6G9"/>
<protein>
    <submittedName>
        <fullName evidence="12">Chondroitin AC lyase</fullName>
    </submittedName>
</protein>
<dbReference type="Pfam" id="PF08124">
    <property type="entry name" value="Lyase_8_N"/>
    <property type="match status" value="1"/>
</dbReference>
<dbReference type="Gene3D" id="2.60.220.10">
    <property type="entry name" value="Polysaccharide lyase family 8-like, C-terminal"/>
    <property type="match status" value="1"/>
</dbReference>
<evidence type="ECO:0000256" key="5">
    <source>
        <dbReference type="ARBA" id="ARBA00022837"/>
    </source>
</evidence>
<evidence type="ECO:0000256" key="1">
    <source>
        <dbReference type="ARBA" id="ARBA00001913"/>
    </source>
</evidence>
<evidence type="ECO:0000313" key="12">
    <source>
        <dbReference type="EMBL" id="SHO60469.1"/>
    </source>
</evidence>
<dbReference type="OrthoDB" id="6394136at2"/>
<dbReference type="InterPro" id="IPR003159">
    <property type="entry name" value="Lyase_8_central_dom"/>
</dbReference>
<accession>A0A1M7Z6G9</accession>
<dbReference type="Pfam" id="PF02884">
    <property type="entry name" value="Lyase_8_C"/>
    <property type="match status" value="1"/>
</dbReference>
<feature type="signal peptide" evidence="8">
    <location>
        <begin position="1"/>
        <end position="22"/>
    </location>
</feature>
<dbReference type="Pfam" id="PF02278">
    <property type="entry name" value="Lyase_8"/>
    <property type="match status" value="1"/>
</dbReference>
<feature type="active site" evidence="7">
    <location>
        <position position="297"/>
    </location>
</feature>
<feature type="active site" evidence="7">
    <location>
        <position position="234"/>
    </location>
</feature>
<name>A0A1M7Z6G9_9BACT</name>
<feature type="domain" description="Polysaccharide lyase family 8 C-terminal" evidence="10">
    <location>
        <begin position="611"/>
        <end position="677"/>
    </location>
</feature>
<dbReference type="GO" id="GO:0016837">
    <property type="term" value="F:carbon-oxygen lyase activity, acting on polysaccharides"/>
    <property type="evidence" value="ECO:0007669"/>
    <property type="project" value="UniProtKB-ARBA"/>
</dbReference>
<dbReference type="Gene3D" id="1.50.10.100">
    <property type="entry name" value="Chondroitin AC/alginate lyase"/>
    <property type="match status" value="1"/>
</dbReference>
<dbReference type="InterPro" id="IPR011071">
    <property type="entry name" value="Lyase_8-like_C"/>
</dbReference>
<dbReference type="GO" id="GO:0005576">
    <property type="term" value="C:extracellular region"/>
    <property type="evidence" value="ECO:0007669"/>
    <property type="project" value="InterPro"/>
</dbReference>
<dbReference type="SUPFAM" id="SSF48230">
    <property type="entry name" value="Chondroitin AC/alginate lyase"/>
    <property type="match status" value="1"/>
</dbReference>
<evidence type="ECO:0000259" key="10">
    <source>
        <dbReference type="Pfam" id="PF02884"/>
    </source>
</evidence>
<keyword evidence="4 8" id="KW-0732">Signal</keyword>
<reference evidence="13" key="1">
    <citation type="submission" date="2016-12" db="EMBL/GenBank/DDBJ databases">
        <authorList>
            <person name="Varghese N."/>
            <person name="Submissions S."/>
        </authorList>
    </citation>
    <scope>NUCLEOTIDE SEQUENCE [LARGE SCALE GENOMIC DNA]</scope>
    <source>
        <strain evidence="13">DSM 25035</strain>
    </source>
</reference>
<keyword evidence="13" id="KW-1185">Reference proteome</keyword>
<dbReference type="PANTHER" id="PTHR38481:SF1">
    <property type="entry name" value="HYALURONATE LYASE"/>
    <property type="match status" value="1"/>
</dbReference>
<evidence type="ECO:0000256" key="8">
    <source>
        <dbReference type="SAM" id="SignalP"/>
    </source>
</evidence>
<comment type="similarity">
    <text evidence="2">Belongs to the polysaccharide lyase 8 family.</text>
</comment>
<keyword evidence="6 12" id="KW-0456">Lyase</keyword>
<evidence type="ECO:0000256" key="7">
    <source>
        <dbReference type="PIRSR" id="PIRSR638970-1"/>
    </source>
</evidence>
<dbReference type="PANTHER" id="PTHR38481">
    <property type="entry name" value="HYALURONATE LYASE"/>
    <property type="match status" value="1"/>
</dbReference>
<dbReference type="InterPro" id="IPR004103">
    <property type="entry name" value="Lyase_8_C"/>
</dbReference>
<feature type="domain" description="Polysaccharide lyase family 8 central" evidence="9">
    <location>
        <begin position="348"/>
        <end position="596"/>
    </location>
</feature>
<dbReference type="InterPro" id="IPR008929">
    <property type="entry name" value="Chondroitin_lyas"/>
</dbReference>
<evidence type="ECO:0000259" key="11">
    <source>
        <dbReference type="Pfam" id="PF08124"/>
    </source>
</evidence>
<dbReference type="InterPro" id="IPR011013">
    <property type="entry name" value="Gal_mutarotase_sf_dom"/>
</dbReference>
<dbReference type="Gene3D" id="2.70.98.10">
    <property type="match status" value="1"/>
</dbReference>
<evidence type="ECO:0000256" key="4">
    <source>
        <dbReference type="ARBA" id="ARBA00022729"/>
    </source>
</evidence>
<sequence>MKALSKIFVFLCLSFLFMQSQGYSQNGDEYDLILERVFEEYQSSPNTATLNKEAKEWSESIKENGSWEDINYKDQSGTGWKPDRHIKRIGTLTKAYTRKESELFGSEKVYNQIISAAEYWINLNPAPNSSNWWWISISVPQEIGKLLSAMRFGTKKLPQELENNLIKWMNMTVSTSKSPGKDGSNLTDIAQHRIMQAALTKNENLLSESVKMTSESIRFSEKDGIQRDYSFHAHGPELYMHGYGMEYLSGIRNIEVYVKGTRFSYTPEQMELISDFVKKGYLQVIRGKYIDYSVIGRGISRNNATRTNSNLVKQLRDVVPDESTKTYGDAIKRIQEDESTSFGVEPSHTHYWRSDYTVHHRPEFMVSVNIASNRTIRTESGNGENLNGQFLTEGAMYIAVDGNEYFNIFPVWKWYMIPGTTTPANQKLKKRTNWVAENGNVDFVGGVSDGINGVTTYQMDAYKTKAKKAWFFFDDKVICLGAGISADRPEPIYTTINQSLKKGEVWTGENTSLKEFTEKEAHFDKDLKWVWHDAIAYYFPSSQNIRLSAQTQSGSWKAINSNSSDKKIEMNVFNLWIDHQLNPSNSQYSYILLPGIESPDGISSASVSSIEIVENSSDIQAVWDNSNKLLGVVFYKKGKLEWNGNTISMDQPGVVLACQTDDGEWTINYADPTQKLSGNVKGEFKFNSNSKNLNFKLPTGNLAGSTISENVNF</sequence>
<gene>
    <name evidence="12" type="ORF">SAMN04488108_0816</name>
</gene>
<evidence type="ECO:0000259" key="9">
    <source>
        <dbReference type="Pfam" id="PF02278"/>
    </source>
</evidence>
<proteinExistence type="inferred from homology"/>